<evidence type="ECO:0000256" key="10">
    <source>
        <dbReference type="ARBA" id="ARBA00022786"/>
    </source>
</evidence>
<dbReference type="InterPro" id="IPR016024">
    <property type="entry name" value="ARM-type_fold"/>
</dbReference>
<evidence type="ECO:0000256" key="12">
    <source>
        <dbReference type="SAM" id="MobiDB-lite"/>
    </source>
</evidence>
<evidence type="ECO:0000256" key="9">
    <source>
        <dbReference type="ARBA" id="ARBA00022776"/>
    </source>
</evidence>
<feature type="compositionally biased region" description="Polar residues" evidence="12">
    <location>
        <begin position="949"/>
        <end position="964"/>
    </location>
</feature>
<dbReference type="InterPro" id="IPR024395">
    <property type="entry name" value="CLASP_N_dom"/>
</dbReference>
<dbReference type="Proteomes" id="UP000232875">
    <property type="component" value="Unassembled WGS sequence"/>
</dbReference>
<feature type="active site" description="Glycyl thioester intermediate" evidence="11">
    <location>
        <position position="2343"/>
    </location>
</feature>
<evidence type="ECO:0000256" key="7">
    <source>
        <dbReference type="ARBA" id="ARBA00022679"/>
    </source>
</evidence>
<comment type="similarity">
    <text evidence="4">Belongs to the CLASP family.</text>
</comment>
<feature type="compositionally biased region" description="Basic and acidic residues" evidence="12">
    <location>
        <begin position="567"/>
        <end position="588"/>
    </location>
</feature>
<feature type="domain" description="HECT" evidence="13">
    <location>
        <begin position="2066"/>
        <end position="2376"/>
    </location>
</feature>
<dbReference type="PANTHER" id="PTHR45670">
    <property type="entry name" value="E3 UBIQUITIN-PROTEIN LIGASE TRIP12"/>
    <property type="match status" value="1"/>
</dbReference>
<evidence type="ECO:0000259" key="13">
    <source>
        <dbReference type="PROSITE" id="PS50237"/>
    </source>
</evidence>
<dbReference type="Pfam" id="PF00632">
    <property type="entry name" value="HECT"/>
    <property type="match status" value="1"/>
</dbReference>
<feature type="region of interest" description="Disordered" evidence="12">
    <location>
        <begin position="1790"/>
        <end position="1826"/>
    </location>
</feature>
<comment type="similarity">
    <text evidence="3">Belongs to the UPL family. K-HECT subfamily.</text>
</comment>
<keyword evidence="6" id="KW-0132">Cell division</keyword>
<dbReference type="SMART" id="SM00119">
    <property type="entry name" value="HECTc"/>
    <property type="match status" value="1"/>
</dbReference>
<dbReference type="Gene3D" id="3.30.2410.10">
    <property type="entry name" value="Hect, E3 ligase catalytic domain"/>
    <property type="match status" value="1"/>
</dbReference>
<dbReference type="GO" id="GO:0043161">
    <property type="term" value="P:proteasome-mediated ubiquitin-dependent protein catabolic process"/>
    <property type="evidence" value="ECO:0007669"/>
    <property type="project" value="TreeGrafter"/>
</dbReference>
<dbReference type="SUPFAM" id="SSF48371">
    <property type="entry name" value="ARM repeat"/>
    <property type="match status" value="2"/>
</dbReference>
<evidence type="ECO:0000313" key="14">
    <source>
        <dbReference type="EMBL" id="PKI83858.1"/>
    </source>
</evidence>
<keyword evidence="7" id="KW-0808">Transferase</keyword>
<dbReference type="PANTHER" id="PTHR45670:SF1">
    <property type="entry name" value="E3 UBIQUITIN-PROTEIN LIGASE HECTD1"/>
    <property type="match status" value="1"/>
</dbReference>
<dbReference type="GO" id="GO:0000209">
    <property type="term" value="P:protein polyubiquitination"/>
    <property type="evidence" value="ECO:0007669"/>
    <property type="project" value="TreeGrafter"/>
</dbReference>
<dbReference type="InterPro" id="IPR011989">
    <property type="entry name" value="ARM-like"/>
</dbReference>
<proteinExistence type="inferred from homology"/>
<evidence type="ECO:0000256" key="6">
    <source>
        <dbReference type="ARBA" id="ARBA00022618"/>
    </source>
</evidence>
<dbReference type="Pfam" id="PF25579">
    <property type="entry name" value="TPR_TRIP12_N"/>
    <property type="match status" value="1"/>
</dbReference>
<feature type="region of interest" description="Disordered" evidence="12">
    <location>
        <begin position="934"/>
        <end position="1025"/>
    </location>
</feature>
<evidence type="ECO:0000256" key="4">
    <source>
        <dbReference type="ARBA" id="ARBA00009549"/>
    </source>
</evidence>
<dbReference type="GO" id="GO:0061630">
    <property type="term" value="F:ubiquitin protein ligase activity"/>
    <property type="evidence" value="ECO:0007669"/>
    <property type="project" value="UniProtKB-EC"/>
</dbReference>
<dbReference type="InterPro" id="IPR057948">
    <property type="entry name" value="TPR_TRIP12_N"/>
</dbReference>
<feature type="region of interest" description="Disordered" evidence="12">
    <location>
        <begin position="466"/>
        <end position="491"/>
    </location>
</feature>
<dbReference type="GO" id="GO:0051301">
    <property type="term" value="P:cell division"/>
    <property type="evidence" value="ECO:0007669"/>
    <property type="project" value="UniProtKB-KW"/>
</dbReference>
<dbReference type="GO" id="GO:0005819">
    <property type="term" value="C:spindle"/>
    <property type="evidence" value="ECO:0007669"/>
    <property type="project" value="UniProtKB-SubCell"/>
</dbReference>
<accession>A0A2N1JBC7</accession>
<keyword evidence="15" id="KW-1185">Reference proteome</keyword>
<protein>
    <recommendedName>
        <fullName evidence="5">HECT-type E3 ubiquitin transferase</fullName>
        <ecNumber evidence="5">2.3.2.26</ecNumber>
    </recommendedName>
</protein>
<evidence type="ECO:0000256" key="3">
    <source>
        <dbReference type="ARBA" id="ARBA00006331"/>
    </source>
</evidence>
<dbReference type="OrthoDB" id="423283at2759"/>
<dbReference type="InterPro" id="IPR045322">
    <property type="entry name" value="HECTD1/TRIP12-like"/>
</dbReference>
<evidence type="ECO:0000313" key="15">
    <source>
        <dbReference type="Proteomes" id="UP000232875"/>
    </source>
</evidence>
<evidence type="ECO:0000256" key="8">
    <source>
        <dbReference type="ARBA" id="ARBA00022701"/>
    </source>
</evidence>
<feature type="compositionally biased region" description="Basic and acidic residues" evidence="12">
    <location>
        <begin position="936"/>
        <end position="948"/>
    </location>
</feature>
<dbReference type="Gene3D" id="3.90.1750.10">
    <property type="entry name" value="Hect, E3 ligase catalytic domains"/>
    <property type="match status" value="1"/>
</dbReference>
<dbReference type="Pfam" id="PF12348">
    <property type="entry name" value="CLASP_N"/>
    <property type="match status" value="1"/>
</dbReference>
<keyword evidence="10 11" id="KW-0833">Ubl conjugation pathway</keyword>
<dbReference type="GO" id="GO:0005874">
    <property type="term" value="C:microtubule"/>
    <property type="evidence" value="ECO:0007669"/>
    <property type="project" value="UniProtKB-KW"/>
</dbReference>
<dbReference type="STRING" id="2020962.A0A2N1JBC7"/>
<dbReference type="GO" id="GO:0016607">
    <property type="term" value="C:nuclear speck"/>
    <property type="evidence" value="ECO:0007669"/>
    <property type="project" value="TreeGrafter"/>
</dbReference>
<dbReference type="Gene3D" id="1.25.10.10">
    <property type="entry name" value="Leucine-rich Repeat Variant"/>
    <property type="match status" value="4"/>
</dbReference>
<feature type="compositionally biased region" description="Basic and acidic residues" evidence="12">
    <location>
        <begin position="967"/>
        <end position="981"/>
    </location>
</feature>
<evidence type="ECO:0000256" key="1">
    <source>
        <dbReference type="ARBA" id="ARBA00000885"/>
    </source>
</evidence>
<name>A0A2N1JBC7_9BASI</name>
<evidence type="ECO:0000256" key="2">
    <source>
        <dbReference type="ARBA" id="ARBA00004186"/>
    </source>
</evidence>
<evidence type="ECO:0000256" key="5">
    <source>
        <dbReference type="ARBA" id="ARBA00012485"/>
    </source>
</evidence>
<keyword evidence="8" id="KW-0493">Microtubule</keyword>
<dbReference type="EC" id="2.3.2.26" evidence="5"/>
<dbReference type="PROSITE" id="PS50237">
    <property type="entry name" value="HECT"/>
    <property type="match status" value="1"/>
</dbReference>
<dbReference type="SUPFAM" id="SSF56204">
    <property type="entry name" value="Hect, E3 ligase catalytic domain"/>
    <property type="match status" value="1"/>
</dbReference>
<sequence>MEPGAAESALLCAVQEEQDAHKRTATLHALVRGWENTRNVQDIDVAIMTLRAPLEAEEHERAAAREALAFLLARDLTTRNVLTMVRTVLPLLLEQDTALAMRVIETALAARAATRIPESEGAHAALVQALHAGLGAPRADVRSRVVSMLPQVHALWPQMPLGALQDALESCGTDSDASVRAAAEKTLGALAPTLRPALPPIPMDDIKPVPIAARHELDQRFSSLRAAFQEKETENNWQARERALVDVRGMLKHGVEHGYAPLFLQHVRDAQSGILKAAASLRTTLCIHAIQLIRQLALAYCVPLEACMDAFFAALLRMAGFTKRIVASASQAGVATILAYTHVRPFHWHQLQSALADKSAAARLHVVKHLELLLDMRRRAAIEAHGGVLVLGQCVQRSLCDATVEVRTNARGLFARFRTVFPEHAGDVLDALPPATRKQVLAAEKHTEPQRVRSGASSTVLAAKRAAIQAQSPARRSPAPPETPSAAGRAPRASLWHPSLSEHAPDTSGLLGASPWREERPATALCEDAEGVSRAMPLDEEARRAAQDASASASLLAGMLAMRVDESADEHGAGRAHMRDDDMRDDAAPRAPEGMPPHTWRGESEGSAHASVSSSLASAFLTPTAPASVKDAPQDPNVAVQASTHSPGHVDVSAPCLVAPPTPTRMPKADTAATRYFLSRVERQQSGPTPLGACLAHLTSHTADAHTLADLAQRCTEAQDDAWGTTSICAVLDSLATHLDTAAWFEAYTVLYHLGVYQHVRLDGYHTTYLALALRGDPDPARYTLALGASRAMLDAWAAHTEPLAACDALLAACEHVPPGSRHAHAQALSMHTLARLYAGMDVPTLRASFSRTQSAVQAALRDPDAAVRRAATDVLVEASKRVRLEELQDAFSLLTTAQWNLVQQYRARHVEDCRPYKLGTPRHSVRRASALRLGKLMERPSPDRELHSTASSTYPDDQPSFSLRASHADKKRAAPRESPKKSKRHAMASPKDTPRLPKGSRSDERREVRRSDARRSEEESLWVDDDQMLDDEALDEETLGADLGLDLRSLSGLFSGLSRRFHSHVTALKNSAHNRTARLVALQELCEMLSVSTEDTLLGSFPTDAIVRELLFSLGAKESEHAQVADQDAALAAVLAATGEEDGELEVYACRCLSYLLEALPQSGHVMVRHKAVPILVEKLQEITFIDLAEQVLETLERLSRTHAPAIVREGGMRAMLQYLDFFSMYVQRTAMATVANCCEDLAPSMAPRVEEIAPMIQAVLGYADAKLVEAAARAVCHIAASLSGELALERFLLQMISPLCVLLRRNIARDDGPTLGSAVYTALLHLLANAAQHSAGIAEALYENGVLDTLYSLLSGAPLDTTADATTVMHNLARRSAGEVQESLKLAANLLSPLPREGIFDKKAYTEKAYHTLARRAECEGCSVAALEPEAYRQGASQQRQQQAAAKRAAFQATWPDFYESYTRLMLPTFIEVYAASALPNVRAGILSALLRALWYASGHALETSLSAVPLASFLSGVLASREQPLLAQCALQAVELLVHKLPRIYCALLAREGALYEIEQLAEHATAPQVLWRAKLVHARLAALGADAGVEEANTQLHKLIALADTLRNVDAPAGPAALDAFASVLRSSAPVSSFELLRSGLVDAVYEFGTRKTGPMPLHERRALLAAALHTDGDAHAGYCLVQRLQESLSRLEDVHVATGRFDAPANLSQQVRIRLEADAATAVHLPRHFQSLVISMHAVATLQTLYDFLRPKLEVAMAGGHTVSGLSDVLAALAGGDLDELGAIQEDDQDGHVEDVDSGTESAGTEPSDGAETEKETRSYASAARSSKNAWHIAFSMAGHALPLDATVYACIDQHAKEQLSWSQVFTIHFSKCDGPLPAAPPQTPKREAWQSGSAVALPPCIAPNAPYARTLQLLGVLHDLSDEAMVGDGQLVLNPAAFHNNKLTAKLAQQLQEPLVVASGCVADWAHALPRTFPFLFSFDTRLAYFQSTFGYARRLHYLHKADGNMSDEVLNALAQLPRQKVRVSRTSLLSSAIKALELYGKGPFMLEVEYFDEVGSGLGPTLEFYTLVSRAFCKTDLGLWRSESADEDVDARQGLFPAPKSSEKVLSLFTSLGQFVAKSLLDGRIVDLPLNPVFVRAVLARPVPHTLKTLAQVDAALAQSLQKLRELPPAELDALSLDYAVPGGEALEGAALVTAENVGAYIAQVIDNVLDIGAQVDAFRAGFHEILSLDTLQVFTTEEVIGLVGQLAEDWSETALRRAIVPDHGFGRDSTQYHDLIAILSSFSMQERRAFLQWLTGSPRLPMGGFDGLHPALTVVRRDHETPLGPDDYLPSVMTCVNYLKLPCYTSRETMRRRLCTAMTEGLTSFHLS</sequence>
<feature type="compositionally biased region" description="Basic and acidic residues" evidence="12">
    <location>
        <begin position="993"/>
        <end position="1019"/>
    </location>
</feature>
<dbReference type="InterPro" id="IPR035983">
    <property type="entry name" value="Hect_E3_ubiquitin_ligase"/>
</dbReference>
<feature type="region of interest" description="Disordered" evidence="12">
    <location>
        <begin position="567"/>
        <end position="612"/>
    </location>
</feature>
<keyword evidence="9" id="KW-0131">Cell cycle</keyword>
<gene>
    <name evidence="14" type="primary">UFD4</name>
    <name evidence="14" type="ORF">MVES_002160</name>
</gene>
<keyword evidence="9" id="KW-0498">Mitosis</keyword>
<evidence type="ECO:0000256" key="11">
    <source>
        <dbReference type="PROSITE-ProRule" id="PRU00104"/>
    </source>
</evidence>
<comment type="subcellular location">
    <subcellularLocation>
        <location evidence="2">Cytoplasm</location>
        <location evidence="2">Cytoskeleton</location>
        <location evidence="2">Spindle</location>
    </subcellularLocation>
</comment>
<organism evidence="14 15">
    <name type="scientific">Malassezia vespertilionis</name>
    <dbReference type="NCBI Taxonomy" id="2020962"/>
    <lineage>
        <taxon>Eukaryota</taxon>
        <taxon>Fungi</taxon>
        <taxon>Dikarya</taxon>
        <taxon>Basidiomycota</taxon>
        <taxon>Ustilaginomycotina</taxon>
        <taxon>Malasseziomycetes</taxon>
        <taxon>Malasseziales</taxon>
        <taxon>Malasseziaceae</taxon>
        <taxon>Malassezia</taxon>
    </lineage>
</organism>
<comment type="catalytic activity">
    <reaction evidence="1">
        <text>S-ubiquitinyl-[E2 ubiquitin-conjugating enzyme]-L-cysteine + [acceptor protein]-L-lysine = [E2 ubiquitin-conjugating enzyme]-L-cysteine + N(6)-ubiquitinyl-[acceptor protein]-L-lysine.</text>
        <dbReference type="EC" id="2.3.2.26"/>
    </reaction>
</comment>
<dbReference type="InterPro" id="IPR000569">
    <property type="entry name" value="HECT_dom"/>
</dbReference>
<dbReference type="EMBL" id="KZ454990">
    <property type="protein sequence ID" value="PKI83858.1"/>
    <property type="molecule type" value="Genomic_DNA"/>
</dbReference>
<reference evidence="14 15" key="1">
    <citation type="submission" date="2017-10" db="EMBL/GenBank/DDBJ databases">
        <title>A novel species of cold-tolerant Malassezia isolated from bats.</title>
        <authorList>
            <person name="Lorch J.M."/>
            <person name="Palmer J.M."/>
            <person name="Vanderwolf K.J."/>
            <person name="Schmidt K.Z."/>
            <person name="Verant M.L."/>
            <person name="Weller T.J."/>
            <person name="Blehert D.S."/>
        </authorList>
    </citation>
    <scope>NUCLEOTIDE SEQUENCE [LARGE SCALE GENOMIC DNA]</scope>
    <source>
        <strain evidence="14 15">NWHC:44797-103</strain>
    </source>
</reference>